<dbReference type="SUPFAM" id="SSF53137">
    <property type="entry name" value="Translational machinery components"/>
    <property type="match status" value="1"/>
</dbReference>
<sequence>KSKLRVISTSFLRQTDKNGGNNENKDESSSGSVKDLLSEGGFEMPFSTDVSPQKVPHHHYKDWQKSKRIVTRDLPSLDLLQKEEITGTTGSSTLLSIASSEIDKQMPSLATMKQLFGDIPYERLPIVFINATYTNTKIAITDHQGITICNTSALMEGFKNAKKKTTSAGQATGAAAAARMIRRGIRVARVVVKGIGPGRMTAVKGLATGGIHVVSITDRTKLPEIGPRPRKIRRV</sequence>
<keyword evidence="2" id="KW-0689">Ribosomal protein</keyword>
<feature type="compositionally biased region" description="Polar residues" evidence="4">
    <location>
        <begin position="7"/>
        <end position="22"/>
    </location>
</feature>
<evidence type="ECO:0000256" key="3">
    <source>
        <dbReference type="ARBA" id="ARBA00023274"/>
    </source>
</evidence>
<dbReference type="PANTHER" id="PTHR11759">
    <property type="entry name" value="40S RIBOSOMAL PROTEIN S14/30S RIBOSOMAL PROTEIN S11"/>
    <property type="match status" value="1"/>
</dbReference>
<name>A0A8S9ZXN9_9BILA</name>
<dbReference type="InterPro" id="IPR036967">
    <property type="entry name" value="Ribosomal_uS11_sf"/>
</dbReference>
<dbReference type="GO" id="GO:1990904">
    <property type="term" value="C:ribonucleoprotein complex"/>
    <property type="evidence" value="ECO:0007669"/>
    <property type="project" value="UniProtKB-KW"/>
</dbReference>
<organism evidence="5 6">
    <name type="scientific">Meloidogyne graminicola</name>
    <dbReference type="NCBI Taxonomy" id="189291"/>
    <lineage>
        <taxon>Eukaryota</taxon>
        <taxon>Metazoa</taxon>
        <taxon>Ecdysozoa</taxon>
        <taxon>Nematoda</taxon>
        <taxon>Chromadorea</taxon>
        <taxon>Rhabditida</taxon>
        <taxon>Tylenchina</taxon>
        <taxon>Tylenchomorpha</taxon>
        <taxon>Tylenchoidea</taxon>
        <taxon>Meloidogynidae</taxon>
        <taxon>Meloidogyninae</taxon>
        <taxon>Meloidogyne</taxon>
    </lineage>
</organism>
<keyword evidence="6" id="KW-1185">Reference proteome</keyword>
<evidence type="ECO:0008006" key="7">
    <source>
        <dbReference type="Google" id="ProtNLM"/>
    </source>
</evidence>
<dbReference type="Pfam" id="PF00411">
    <property type="entry name" value="Ribosomal_S11"/>
    <property type="match status" value="1"/>
</dbReference>
<dbReference type="GO" id="GO:0003735">
    <property type="term" value="F:structural constituent of ribosome"/>
    <property type="evidence" value="ECO:0007669"/>
    <property type="project" value="InterPro"/>
</dbReference>
<dbReference type="AlphaFoldDB" id="A0A8S9ZXN9"/>
<evidence type="ECO:0000256" key="4">
    <source>
        <dbReference type="SAM" id="MobiDB-lite"/>
    </source>
</evidence>
<dbReference type="GO" id="GO:0006412">
    <property type="term" value="P:translation"/>
    <property type="evidence" value="ECO:0007669"/>
    <property type="project" value="InterPro"/>
</dbReference>
<comment type="caution">
    <text evidence="5">The sequence shown here is derived from an EMBL/GenBank/DDBJ whole genome shotgun (WGS) entry which is preliminary data.</text>
</comment>
<keyword evidence="3" id="KW-0687">Ribonucleoprotein</keyword>
<feature type="non-terminal residue" evidence="5">
    <location>
        <position position="1"/>
    </location>
</feature>
<dbReference type="HAMAP" id="MF_01310">
    <property type="entry name" value="Ribosomal_uS11"/>
    <property type="match status" value="1"/>
</dbReference>
<proteinExistence type="inferred from homology"/>
<dbReference type="InterPro" id="IPR001971">
    <property type="entry name" value="Ribosomal_uS11"/>
</dbReference>
<feature type="region of interest" description="Disordered" evidence="4">
    <location>
        <begin position="1"/>
        <end position="34"/>
    </location>
</feature>
<evidence type="ECO:0000313" key="6">
    <source>
        <dbReference type="Proteomes" id="UP000605970"/>
    </source>
</evidence>
<dbReference type="Gene3D" id="3.30.420.80">
    <property type="entry name" value="Ribosomal protein S11"/>
    <property type="match status" value="1"/>
</dbReference>
<gene>
    <name evidence="5" type="ORF">Mgra_00002060</name>
</gene>
<evidence type="ECO:0000313" key="5">
    <source>
        <dbReference type="EMBL" id="KAF7638377.1"/>
    </source>
</evidence>
<dbReference type="GO" id="GO:0005840">
    <property type="term" value="C:ribosome"/>
    <property type="evidence" value="ECO:0007669"/>
    <property type="project" value="UniProtKB-KW"/>
</dbReference>
<comment type="similarity">
    <text evidence="1">Belongs to the universal ribosomal protein uS11 family.</text>
</comment>
<dbReference type="Proteomes" id="UP000605970">
    <property type="component" value="Unassembled WGS sequence"/>
</dbReference>
<accession>A0A8S9ZXN9</accession>
<dbReference type="OrthoDB" id="1654884at2759"/>
<evidence type="ECO:0000256" key="2">
    <source>
        <dbReference type="ARBA" id="ARBA00022980"/>
    </source>
</evidence>
<reference evidence="5" key="1">
    <citation type="journal article" date="2020" name="Ecol. Evol.">
        <title>Genome structure and content of the rice root-knot nematode (Meloidogyne graminicola).</title>
        <authorList>
            <person name="Phan N.T."/>
            <person name="Danchin E.G.J."/>
            <person name="Klopp C."/>
            <person name="Perfus-Barbeoch L."/>
            <person name="Kozlowski D.K."/>
            <person name="Koutsovoulos G.D."/>
            <person name="Lopez-Roques C."/>
            <person name="Bouchez O."/>
            <person name="Zahm M."/>
            <person name="Besnard G."/>
            <person name="Bellafiore S."/>
        </authorList>
    </citation>
    <scope>NUCLEOTIDE SEQUENCE</scope>
    <source>
        <strain evidence="5">VN-18</strain>
    </source>
</reference>
<evidence type="ECO:0000256" key="1">
    <source>
        <dbReference type="ARBA" id="ARBA00006194"/>
    </source>
</evidence>
<dbReference type="EMBL" id="JABEBT010000012">
    <property type="protein sequence ID" value="KAF7638377.1"/>
    <property type="molecule type" value="Genomic_DNA"/>
</dbReference>
<protein>
    <recommendedName>
        <fullName evidence="7">Ribosomal protein S11</fullName>
    </recommendedName>
</protein>